<proteinExistence type="predicted"/>
<organism evidence="2">
    <name type="scientific">Siphoviridae sp. ctzyE57</name>
    <dbReference type="NCBI Taxonomy" id="2827982"/>
    <lineage>
        <taxon>Viruses</taxon>
        <taxon>Duplodnaviria</taxon>
        <taxon>Heunggongvirae</taxon>
        <taxon>Uroviricota</taxon>
        <taxon>Caudoviricetes</taxon>
    </lineage>
</organism>
<keyword evidence="1" id="KW-1133">Transmembrane helix</keyword>
<evidence type="ECO:0000313" key="2">
    <source>
        <dbReference type="EMBL" id="DAF50062.1"/>
    </source>
</evidence>
<evidence type="ECO:0000256" key="1">
    <source>
        <dbReference type="SAM" id="Phobius"/>
    </source>
</evidence>
<reference evidence="2" key="1">
    <citation type="journal article" date="2021" name="Proc. Natl. Acad. Sci. U.S.A.">
        <title>A Catalog of Tens of Thousands of Viruses from Human Metagenomes Reveals Hidden Associations with Chronic Diseases.</title>
        <authorList>
            <person name="Tisza M.J."/>
            <person name="Buck C.B."/>
        </authorList>
    </citation>
    <scope>NUCLEOTIDE SEQUENCE</scope>
    <source>
        <strain evidence="2">CtzyE57</strain>
    </source>
</reference>
<sequence length="115" mass="12189">MTFDFTAIFQAILTLLGAIITYWLVPYVKSKATAQQQANVAVLVRTAVAAAEQLYGAGMGKAKLDYAQAWLNERGVKYSRAEIEAAVRDLSNDIISVLGSGDEASKSGGDKSGGD</sequence>
<name>A0A8S5SGI6_9CAUD</name>
<accession>A0A8S5SGI6</accession>
<dbReference type="EMBL" id="BK032592">
    <property type="protein sequence ID" value="DAF50062.1"/>
    <property type="molecule type" value="Genomic_DNA"/>
</dbReference>
<keyword evidence="1" id="KW-0472">Membrane</keyword>
<feature type="transmembrane region" description="Helical" evidence="1">
    <location>
        <begin position="6"/>
        <end position="25"/>
    </location>
</feature>
<keyword evidence="1" id="KW-0812">Transmembrane</keyword>
<dbReference type="Pfam" id="PF09682">
    <property type="entry name" value="Phage_holin_6_1"/>
    <property type="match status" value="1"/>
</dbReference>
<protein>
    <submittedName>
        <fullName evidence="2">Holin</fullName>
    </submittedName>
</protein>
<dbReference type="InterPro" id="IPR010026">
    <property type="entry name" value="Phage_holin_LL-H"/>
</dbReference>